<evidence type="ECO:0000256" key="12">
    <source>
        <dbReference type="PIRNR" id="PIRNR000047"/>
    </source>
</evidence>
<dbReference type="GO" id="GO:0008395">
    <property type="term" value="F:steroid hydroxylase activity"/>
    <property type="evidence" value="ECO:0007669"/>
    <property type="project" value="TreeGrafter"/>
</dbReference>
<feature type="binding site" evidence="14">
    <location>
        <position position="291"/>
    </location>
    <ligand>
        <name>substrate</name>
    </ligand>
</feature>
<dbReference type="GO" id="GO:0020037">
    <property type="term" value="F:heme binding"/>
    <property type="evidence" value="ECO:0007669"/>
    <property type="project" value="InterPro"/>
</dbReference>
<feature type="transmembrane region" description="Helical" evidence="15">
    <location>
        <begin position="12"/>
        <end position="30"/>
    </location>
</feature>
<dbReference type="Proteomes" id="UP000265703">
    <property type="component" value="Unassembled WGS sequence"/>
</dbReference>
<accession>A0A397TGE4</accession>
<keyword evidence="15" id="KW-1133">Transmembrane helix</keyword>
<gene>
    <name evidence="16" type="ORF">C1645_802670</name>
</gene>
<dbReference type="Pfam" id="PF00067">
    <property type="entry name" value="p450"/>
    <property type="match status" value="1"/>
</dbReference>
<dbReference type="STRING" id="658196.A0A397TGE4"/>
<dbReference type="InterPro" id="IPR024204">
    <property type="entry name" value="Cyt_P450_CYP7A1-type"/>
</dbReference>
<evidence type="ECO:0000256" key="5">
    <source>
        <dbReference type="ARBA" id="ARBA00022617"/>
    </source>
</evidence>
<comment type="caution">
    <text evidence="16">The sequence shown here is derived from an EMBL/GenBank/DDBJ whole genome shotgun (WGS) entry which is preliminary data.</text>
</comment>
<keyword evidence="17" id="KW-1185">Reference proteome</keyword>
<reference evidence="16 17" key="1">
    <citation type="submission" date="2018-06" db="EMBL/GenBank/DDBJ databases">
        <title>Comparative genomics reveals the genomic features of Rhizophagus irregularis, R. cerebriforme, R. diaphanum and Gigaspora rosea, and their symbiotic lifestyle signature.</title>
        <authorList>
            <person name="Morin E."/>
            <person name="San Clemente H."/>
            <person name="Chen E.C.H."/>
            <person name="De La Providencia I."/>
            <person name="Hainaut M."/>
            <person name="Kuo A."/>
            <person name="Kohler A."/>
            <person name="Murat C."/>
            <person name="Tang N."/>
            <person name="Roy S."/>
            <person name="Loubradou J."/>
            <person name="Henrissat B."/>
            <person name="Grigoriev I.V."/>
            <person name="Corradi N."/>
            <person name="Roux C."/>
            <person name="Martin F.M."/>
        </authorList>
    </citation>
    <scope>NUCLEOTIDE SEQUENCE [LARGE SCALE GENOMIC DNA]</scope>
    <source>
        <strain evidence="16 17">DAOM 227022</strain>
    </source>
</reference>
<dbReference type="GO" id="GO:0016705">
    <property type="term" value="F:oxidoreductase activity, acting on paired donors, with incorporation or reduction of molecular oxygen"/>
    <property type="evidence" value="ECO:0007669"/>
    <property type="project" value="InterPro"/>
</dbReference>
<keyword evidence="8" id="KW-0560">Oxidoreductase</keyword>
<organism evidence="16 17">
    <name type="scientific">Glomus cerebriforme</name>
    <dbReference type="NCBI Taxonomy" id="658196"/>
    <lineage>
        <taxon>Eukaryota</taxon>
        <taxon>Fungi</taxon>
        <taxon>Fungi incertae sedis</taxon>
        <taxon>Mucoromycota</taxon>
        <taxon>Glomeromycotina</taxon>
        <taxon>Glomeromycetes</taxon>
        <taxon>Glomerales</taxon>
        <taxon>Glomeraceae</taxon>
        <taxon>Glomus</taxon>
    </lineage>
</organism>
<dbReference type="PANTHER" id="PTHR24304">
    <property type="entry name" value="CYTOCHROME P450 FAMILY 7"/>
    <property type="match status" value="1"/>
</dbReference>
<dbReference type="SUPFAM" id="SSF48264">
    <property type="entry name" value="Cytochrome P450"/>
    <property type="match status" value="1"/>
</dbReference>
<feature type="transmembrane region" description="Helical" evidence="15">
    <location>
        <begin position="284"/>
        <end position="304"/>
    </location>
</feature>
<name>A0A397TGE4_9GLOM</name>
<dbReference type="EMBL" id="QKYT01000052">
    <property type="protein sequence ID" value="RIA95986.1"/>
    <property type="molecule type" value="Genomic_DNA"/>
</dbReference>
<evidence type="ECO:0000313" key="16">
    <source>
        <dbReference type="EMBL" id="RIA95986.1"/>
    </source>
</evidence>
<keyword evidence="11 12" id="KW-0472">Membrane</keyword>
<dbReference type="GO" id="GO:0005506">
    <property type="term" value="F:iron ion binding"/>
    <property type="evidence" value="ECO:0007669"/>
    <property type="project" value="InterPro"/>
</dbReference>
<keyword evidence="15" id="KW-0812">Transmembrane</keyword>
<dbReference type="PANTHER" id="PTHR24304:SF4">
    <property type="entry name" value="CYTOCHROME P450"/>
    <property type="match status" value="1"/>
</dbReference>
<evidence type="ECO:0000256" key="7">
    <source>
        <dbReference type="ARBA" id="ARBA00022824"/>
    </source>
</evidence>
<evidence type="ECO:0000256" key="9">
    <source>
        <dbReference type="ARBA" id="ARBA00023004"/>
    </source>
</evidence>
<dbReference type="InterPro" id="IPR050529">
    <property type="entry name" value="CYP450_sterol_14alpha_dmase"/>
</dbReference>
<evidence type="ECO:0000256" key="13">
    <source>
        <dbReference type="PIRSR" id="PIRSR000047-1"/>
    </source>
</evidence>
<evidence type="ECO:0000313" key="17">
    <source>
        <dbReference type="Proteomes" id="UP000265703"/>
    </source>
</evidence>
<feature type="binding site" description="axial binding residue" evidence="13">
    <location>
        <position position="442"/>
    </location>
    <ligand>
        <name>heme</name>
        <dbReference type="ChEBI" id="CHEBI:30413"/>
    </ligand>
    <ligandPart>
        <name>Fe</name>
        <dbReference type="ChEBI" id="CHEBI:18248"/>
    </ligandPart>
</feature>
<keyword evidence="10" id="KW-0443">Lipid metabolism</keyword>
<dbReference type="PRINTS" id="PR00465">
    <property type="entry name" value="EP450IV"/>
</dbReference>
<evidence type="ECO:0000256" key="4">
    <source>
        <dbReference type="ARBA" id="ARBA00010617"/>
    </source>
</evidence>
<comment type="similarity">
    <text evidence="4 12">Belongs to the cytochrome P450 family.</text>
</comment>
<evidence type="ECO:0000256" key="14">
    <source>
        <dbReference type="PIRSR" id="PIRSR000047-2"/>
    </source>
</evidence>
<comment type="cofactor">
    <cofactor evidence="1 12 13">
        <name>heme</name>
        <dbReference type="ChEBI" id="CHEBI:30413"/>
    </cofactor>
</comment>
<dbReference type="InterPro" id="IPR001128">
    <property type="entry name" value="Cyt_P450"/>
</dbReference>
<comment type="subcellular location">
    <subcellularLocation>
        <location evidence="2 12">Endoplasmic reticulum membrane</location>
    </subcellularLocation>
</comment>
<sequence>MPISFLILFEEKQYIILLLVVGYIIHYYILKNNKFNKDDYHNFLIPRIVPYKIPWIGSAIPYGTNPTKFLSECREKYGNIFTLKLAGKNITFLLDPLVLPLIFKEKNFVFSSFADKIVQQAFSIDKSTTARMSHQARNPQKYLGGENLLKLIENTKIKLVDTILNKIKSNDNFDNKPEWKQGYFYDFIARILWISSTEGFFGKGFAEEDMWNDFYTFDNKFPILISGIPKIFAWSALKSQKKLCQLFTKQRLFRENENEWVTYRSKEFLKIFDQEQFMNIQFSLIWALMANTIPIAFWTIANIISNSHIKMRCEQEIENFTKVDPKTKQINFIELSKFIYIDACINEALRLTSSSLVVREALEDSKIHVEYLNQTYLIKKGETIAFYPPLTHIDSEIYGDDAKEYNPSRFLPNKDGSKKIFMKNGKEVKLHLVPFGGGSSMCPGRHYAREEIKLLVIYCIYYIDFKLHDKIPSIDIKRAGLGVYSPLNDIKFEYRLKYHIQVD</sequence>
<evidence type="ECO:0000256" key="3">
    <source>
        <dbReference type="ARBA" id="ARBA00004860"/>
    </source>
</evidence>
<evidence type="ECO:0000256" key="1">
    <source>
        <dbReference type="ARBA" id="ARBA00001971"/>
    </source>
</evidence>
<protein>
    <submittedName>
        <fullName evidence="16">Cytochrome P450</fullName>
    </submittedName>
</protein>
<dbReference type="Gene3D" id="1.10.630.10">
    <property type="entry name" value="Cytochrome P450"/>
    <property type="match status" value="1"/>
</dbReference>
<keyword evidence="6 12" id="KW-0479">Metal-binding</keyword>
<dbReference type="InterPro" id="IPR002403">
    <property type="entry name" value="Cyt_P450_E_grp-IV"/>
</dbReference>
<evidence type="ECO:0000256" key="15">
    <source>
        <dbReference type="SAM" id="Phobius"/>
    </source>
</evidence>
<evidence type="ECO:0000256" key="8">
    <source>
        <dbReference type="ARBA" id="ARBA00023002"/>
    </source>
</evidence>
<comment type="pathway">
    <text evidence="3">Lipid metabolism; bile acid biosynthesis.</text>
</comment>
<dbReference type="InterPro" id="IPR036396">
    <property type="entry name" value="Cyt_P450_sf"/>
</dbReference>
<dbReference type="OrthoDB" id="6692864at2759"/>
<dbReference type="AlphaFoldDB" id="A0A397TGE4"/>
<dbReference type="GO" id="GO:0006629">
    <property type="term" value="P:lipid metabolic process"/>
    <property type="evidence" value="ECO:0007669"/>
    <property type="project" value="UniProtKB-KW"/>
</dbReference>
<evidence type="ECO:0000256" key="6">
    <source>
        <dbReference type="ARBA" id="ARBA00022723"/>
    </source>
</evidence>
<keyword evidence="9 12" id="KW-0408">Iron</keyword>
<dbReference type="PRINTS" id="PR00385">
    <property type="entry name" value="P450"/>
</dbReference>
<keyword evidence="7 12" id="KW-0256">Endoplasmic reticulum</keyword>
<dbReference type="CDD" id="cd11040">
    <property type="entry name" value="CYP7_CYP8-like"/>
    <property type="match status" value="1"/>
</dbReference>
<evidence type="ECO:0000256" key="11">
    <source>
        <dbReference type="ARBA" id="ARBA00023136"/>
    </source>
</evidence>
<dbReference type="PIRSF" id="PIRSF000047">
    <property type="entry name" value="Cytochrome_CYPVIIA1"/>
    <property type="match status" value="1"/>
</dbReference>
<keyword evidence="5 12" id="KW-0349">Heme</keyword>
<dbReference type="GO" id="GO:0005789">
    <property type="term" value="C:endoplasmic reticulum membrane"/>
    <property type="evidence" value="ECO:0007669"/>
    <property type="project" value="UniProtKB-SubCell"/>
</dbReference>
<evidence type="ECO:0000256" key="10">
    <source>
        <dbReference type="ARBA" id="ARBA00023098"/>
    </source>
</evidence>
<evidence type="ECO:0000256" key="2">
    <source>
        <dbReference type="ARBA" id="ARBA00004586"/>
    </source>
</evidence>
<proteinExistence type="inferred from homology"/>